<reference evidence="4" key="1">
    <citation type="submission" date="2022-08" db="EMBL/GenBank/DDBJ databases">
        <authorList>
            <person name="Giroux E."/>
            <person name="Giroux E."/>
        </authorList>
    </citation>
    <scope>NUCLEOTIDE SEQUENCE</scope>
    <source>
        <strain evidence="4">H1091258</strain>
    </source>
</reference>
<protein>
    <recommendedName>
        <fullName evidence="6">HET domain-containing protein</fullName>
    </recommendedName>
</protein>
<dbReference type="Proteomes" id="UP001152533">
    <property type="component" value="Unassembled WGS sequence"/>
</dbReference>
<comment type="caution">
    <text evidence="4">The sequence shown here is derived from an EMBL/GenBank/DDBJ whole genome shotgun (WGS) entry which is preliminary data.</text>
</comment>
<evidence type="ECO:0008006" key="6">
    <source>
        <dbReference type="Google" id="ProtNLM"/>
    </source>
</evidence>
<evidence type="ECO:0000256" key="1">
    <source>
        <dbReference type="SAM" id="MobiDB-lite"/>
    </source>
</evidence>
<evidence type="ECO:0000259" key="3">
    <source>
        <dbReference type="Pfam" id="PF26640"/>
    </source>
</evidence>
<proteinExistence type="predicted"/>
<dbReference type="Pfam" id="PF26640">
    <property type="entry name" value="DUF8212"/>
    <property type="match status" value="1"/>
</dbReference>
<dbReference type="Pfam" id="PF06985">
    <property type="entry name" value="HET"/>
    <property type="match status" value="1"/>
</dbReference>
<feature type="domain" description="Heterokaryon incompatibility" evidence="2">
    <location>
        <begin position="23"/>
        <end position="108"/>
    </location>
</feature>
<name>A0A9W4S222_9PEZI</name>
<dbReference type="EMBL" id="CAMGZC010000981">
    <property type="protein sequence ID" value="CAI0651004.1"/>
    <property type="molecule type" value="Genomic_DNA"/>
</dbReference>
<evidence type="ECO:0000313" key="4">
    <source>
        <dbReference type="EMBL" id="CAI0651004.1"/>
    </source>
</evidence>
<evidence type="ECO:0000313" key="5">
    <source>
        <dbReference type="Proteomes" id="UP001152533"/>
    </source>
</evidence>
<organism evidence="4 5">
    <name type="scientific">Colletotrichum noveboracense</name>
    <dbReference type="NCBI Taxonomy" id="2664923"/>
    <lineage>
        <taxon>Eukaryota</taxon>
        <taxon>Fungi</taxon>
        <taxon>Dikarya</taxon>
        <taxon>Ascomycota</taxon>
        <taxon>Pezizomycotina</taxon>
        <taxon>Sordariomycetes</taxon>
        <taxon>Hypocreomycetidae</taxon>
        <taxon>Glomerellales</taxon>
        <taxon>Glomerellaceae</taxon>
        <taxon>Colletotrichum</taxon>
        <taxon>Colletotrichum gloeosporioides species complex</taxon>
    </lineage>
</organism>
<feature type="compositionally biased region" description="Polar residues" evidence="1">
    <location>
        <begin position="252"/>
        <end position="262"/>
    </location>
</feature>
<keyword evidence="5" id="KW-1185">Reference proteome</keyword>
<feature type="region of interest" description="Disordered" evidence="1">
    <location>
        <begin position="252"/>
        <end position="275"/>
    </location>
</feature>
<dbReference type="InterPro" id="IPR058525">
    <property type="entry name" value="DUF8212"/>
</dbReference>
<dbReference type="PANTHER" id="PTHR10622:SF12">
    <property type="entry name" value="HET DOMAIN-CONTAINING PROTEIN"/>
    <property type="match status" value="1"/>
</dbReference>
<dbReference type="AlphaFoldDB" id="A0A9W4S222"/>
<evidence type="ECO:0000259" key="2">
    <source>
        <dbReference type="Pfam" id="PF06985"/>
    </source>
</evidence>
<dbReference type="InterPro" id="IPR010730">
    <property type="entry name" value="HET"/>
</dbReference>
<accession>A0A9W4S222</accession>
<sequence length="345" mass="39217">MKLLNCKLLQIEEFYGTSIPKSYAILSHRWELEEVTYKDLQTPGLGMTKAGWAKINDFCRIALDNGYEYGWVDTCCIDKRNLTELTEAINSMFKWYANSSVCYAYLSDILSGQPVENSLWFTRGWTLQELIAPSRMMFFDKKWEFIGTRDSLGDFIQLRSRVDKEMLEDTALPRNITNMLSTIPVARRMSWASERTTTREEDRAYSLLGIFGVNMPMLYGEGSRAFMHLQEEIAKETNDLSLFAWTRQENSCANPANPSEGTTGAELPEEEGSKPCGILATSPDEFRLSSDLVLKRDIMHNPESSVAANSSVGMLTIIFNGKAIIKDKKLLFTSKDLLTEFDSIR</sequence>
<gene>
    <name evidence="4" type="ORF">CGXH109_LOCUS101823</name>
</gene>
<dbReference type="PANTHER" id="PTHR10622">
    <property type="entry name" value="HET DOMAIN-CONTAINING PROTEIN"/>
    <property type="match status" value="1"/>
</dbReference>
<feature type="domain" description="DUF8212" evidence="3">
    <location>
        <begin position="224"/>
        <end position="291"/>
    </location>
</feature>